<dbReference type="Gene3D" id="6.10.340.10">
    <property type="match status" value="1"/>
</dbReference>
<dbReference type="GO" id="GO:0006935">
    <property type="term" value="P:chemotaxis"/>
    <property type="evidence" value="ECO:0007669"/>
    <property type="project" value="UniProtKB-KW"/>
</dbReference>
<feature type="transmembrane region" description="Helical" evidence="6">
    <location>
        <begin position="12"/>
        <end position="31"/>
    </location>
</feature>
<comment type="subcellular location">
    <subcellularLocation>
        <location evidence="1">Membrane</location>
    </subcellularLocation>
</comment>
<dbReference type="InterPro" id="IPR051310">
    <property type="entry name" value="MCP_chemotaxis"/>
</dbReference>
<keyword evidence="2" id="KW-0145">Chemotaxis</keyword>
<feature type="domain" description="Methyl-accepting transducer" evidence="7">
    <location>
        <begin position="358"/>
        <end position="573"/>
    </location>
</feature>
<dbReference type="Pfam" id="PF12729">
    <property type="entry name" value="4HB_MCP_1"/>
    <property type="match status" value="1"/>
</dbReference>
<dbReference type="PROSITE" id="PS50111">
    <property type="entry name" value="CHEMOTAXIS_TRANSDUC_2"/>
    <property type="match status" value="1"/>
</dbReference>
<dbReference type="Pfam" id="PF00015">
    <property type="entry name" value="MCPsignal"/>
    <property type="match status" value="1"/>
</dbReference>
<keyword evidence="6" id="KW-0812">Transmembrane</keyword>
<dbReference type="AlphaFoldDB" id="A0A975GP13"/>
<dbReference type="KEGG" id="dmm:dnm_043900"/>
<dbReference type="InterPro" id="IPR024478">
    <property type="entry name" value="HlyB_4HB_MCP"/>
</dbReference>
<dbReference type="EMBL" id="CP061800">
    <property type="protein sequence ID" value="QTA88347.1"/>
    <property type="molecule type" value="Genomic_DNA"/>
</dbReference>
<keyword evidence="6" id="KW-1133">Transmembrane helix</keyword>
<dbReference type="SMART" id="SM00304">
    <property type="entry name" value="HAMP"/>
    <property type="match status" value="2"/>
</dbReference>
<gene>
    <name evidence="9" type="ORF">dnm_043900</name>
</gene>
<dbReference type="InterPro" id="IPR003660">
    <property type="entry name" value="HAMP_dom"/>
</dbReference>
<dbReference type="CDD" id="cd06225">
    <property type="entry name" value="HAMP"/>
    <property type="match status" value="1"/>
</dbReference>
<evidence type="ECO:0000256" key="2">
    <source>
        <dbReference type="ARBA" id="ARBA00022500"/>
    </source>
</evidence>
<feature type="domain" description="HAMP" evidence="8">
    <location>
        <begin position="210"/>
        <end position="262"/>
    </location>
</feature>
<dbReference type="RefSeq" id="WP_207683148.1">
    <property type="nucleotide sequence ID" value="NZ_CP061800.1"/>
</dbReference>
<dbReference type="SUPFAM" id="SSF58104">
    <property type="entry name" value="Methyl-accepting chemotaxis protein (MCP) signaling domain"/>
    <property type="match status" value="1"/>
</dbReference>
<evidence type="ECO:0000256" key="4">
    <source>
        <dbReference type="PROSITE-ProRule" id="PRU00284"/>
    </source>
</evidence>
<dbReference type="GO" id="GO:0007165">
    <property type="term" value="P:signal transduction"/>
    <property type="evidence" value="ECO:0007669"/>
    <property type="project" value="UniProtKB-KW"/>
</dbReference>
<dbReference type="FunFam" id="1.10.287.950:FF:000001">
    <property type="entry name" value="Methyl-accepting chemotaxis sensory transducer"/>
    <property type="match status" value="1"/>
</dbReference>
<feature type="region of interest" description="Disordered" evidence="5">
    <location>
        <begin position="606"/>
        <end position="651"/>
    </location>
</feature>
<protein>
    <submittedName>
        <fullName evidence="9">Methyl-accepting chemotaxis protein signailing-domain containing protein, HAMP domain-containing</fullName>
    </submittedName>
</protein>
<dbReference type="Pfam" id="PF00672">
    <property type="entry name" value="HAMP"/>
    <property type="match status" value="1"/>
</dbReference>
<dbReference type="Pfam" id="PF18947">
    <property type="entry name" value="HAMP_2"/>
    <property type="match status" value="1"/>
</dbReference>
<evidence type="ECO:0000256" key="6">
    <source>
        <dbReference type="SAM" id="Phobius"/>
    </source>
</evidence>
<dbReference type="Proteomes" id="UP000663722">
    <property type="component" value="Chromosome"/>
</dbReference>
<dbReference type="PANTHER" id="PTHR43531">
    <property type="entry name" value="PROTEIN ICFG"/>
    <property type="match status" value="1"/>
</dbReference>
<reference evidence="9" key="1">
    <citation type="journal article" date="2021" name="Microb. Physiol.">
        <title>Proteogenomic Insights into the Physiology of Marine, Sulfate-Reducing, Filamentous Desulfonema limicola and Desulfonema magnum.</title>
        <authorList>
            <person name="Schnaars V."/>
            <person name="Wohlbrand L."/>
            <person name="Scheve S."/>
            <person name="Hinrichs C."/>
            <person name="Reinhardt R."/>
            <person name="Rabus R."/>
        </authorList>
    </citation>
    <scope>NUCLEOTIDE SEQUENCE</scope>
    <source>
        <strain evidence="9">4be13</strain>
    </source>
</reference>
<feature type="compositionally biased region" description="Basic and acidic residues" evidence="5">
    <location>
        <begin position="611"/>
        <end position="632"/>
    </location>
</feature>
<keyword evidence="4" id="KW-0807">Transducer</keyword>
<evidence type="ECO:0000256" key="1">
    <source>
        <dbReference type="ARBA" id="ARBA00004370"/>
    </source>
</evidence>
<feature type="transmembrane region" description="Helical" evidence="6">
    <location>
        <begin position="189"/>
        <end position="208"/>
    </location>
</feature>
<dbReference type="InterPro" id="IPR004089">
    <property type="entry name" value="MCPsignal_dom"/>
</dbReference>
<dbReference type="Gene3D" id="1.10.287.950">
    <property type="entry name" value="Methyl-accepting chemotaxis protein"/>
    <property type="match status" value="1"/>
</dbReference>
<feature type="compositionally biased region" description="Acidic residues" evidence="5">
    <location>
        <begin position="639"/>
        <end position="651"/>
    </location>
</feature>
<proteinExistence type="inferred from homology"/>
<evidence type="ECO:0000259" key="8">
    <source>
        <dbReference type="PROSITE" id="PS50885"/>
    </source>
</evidence>
<comment type="similarity">
    <text evidence="3">Belongs to the methyl-accepting chemotaxis (MCP) protein family.</text>
</comment>
<evidence type="ECO:0000256" key="5">
    <source>
        <dbReference type="SAM" id="MobiDB-lite"/>
    </source>
</evidence>
<dbReference type="SMART" id="SM00283">
    <property type="entry name" value="MA"/>
    <property type="match status" value="1"/>
</dbReference>
<evidence type="ECO:0000256" key="3">
    <source>
        <dbReference type="ARBA" id="ARBA00029447"/>
    </source>
</evidence>
<sequence>MGFGQVKTGVRLGWGFGIIILFLIGMSLFAMRQMKILSELTTKLYDHPYAVSTAALRIESGIIKMHRSMKGLALAEDQTAAEAEMAAVSQYEKDVYGDFDLITDSFLGDKKQVHEARDNFANWKNIRENTISLMRSGERQKAIAIIRGKGADYVNSLLEEISELIAFSENKANTFVKDAQAKYDTGIKLLFLALFFTVLTAILLAYLLTRSIILPLKKIVNVADRIADGDLGADIGIRQKDEIGNLADVFRNMKDNITNVLQEMSKLTQNIQEGKLDSRGLAERFSGGWRDMIFGVNNLIEASAAPMHMAAKNIDRISKGDLPEKITEIYKGDFNEIKNNLNVLIENLTRFAINLRDSAGRVTSIAGEMNSSSEEMSQGAAEQAASAEEVSASMEQMSSNISLNAENASQTEKIALKSAENARKGGDSVARTVVAMKEIAEKISIVEDIARQTDLLALNAAIEAARAGNHGRGFAVVASEIRHLAERSQKAAAEINNLSVSSVEIAENAGEMLVKIVPDIQKTAELVQEISAACNEQDKGTEQINKAIQQLDQVIQQNASAAEEMASTAGVLSTQAGQLWRMIKFLKITDNVRKITYHEDKVAEIAESEPTENKSNSKKDNTKLKNADDRMTEYSFEPDNNDEYDDSFERY</sequence>
<dbReference type="PANTHER" id="PTHR43531:SF11">
    <property type="entry name" value="METHYL-ACCEPTING CHEMOTAXIS PROTEIN 3"/>
    <property type="match status" value="1"/>
</dbReference>
<evidence type="ECO:0000259" key="7">
    <source>
        <dbReference type="PROSITE" id="PS50111"/>
    </source>
</evidence>
<keyword evidence="6" id="KW-0472">Membrane</keyword>
<organism evidence="9 10">
    <name type="scientific">Desulfonema magnum</name>
    <dbReference type="NCBI Taxonomy" id="45655"/>
    <lineage>
        <taxon>Bacteria</taxon>
        <taxon>Pseudomonadati</taxon>
        <taxon>Thermodesulfobacteriota</taxon>
        <taxon>Desulfobacteria</taxon>
        <taxon>Desulfobacterales</taxon>
        <taxon>Desulfococcaceae</taxon>
        <taxon>Desulfonema</taxon>
    </lineage>
</organism>
<keyword evidence="10" id="KW-1185">Reference proteome</keyword>
<dbReference type="PROSITE" id="PS50885">
    <property type="entry name" value="HAMP"/>
    <property type="match status" value="2"/>
</dbReference>
<name>A0A975GP13_9BACT</name>
<accession>A0A975GP13</accession>
<dbReference type="PRINTS" id="PR00260">
    <property type="entry name" value="CHEMTRNSDUCR"/>
</dbReference>
<feature type="domain" description="HAMP" evidence="8">
    <location>
        <begin position="301"/>
        <end position="353"/>
    </location>
</feature>
<evidence type="ECO:0000313" key="10">
    <source>
        <dbReference type="Proteomes" id="UP000663722"/>
    </source>
</evidence>
<dbReference type="GO" id="GO:0004888">
    <property type="term" value="F:transmembrane signaling receptor activity"/>
    <property type="evidence" value="ECO:0007669"/>
    <property type="project" value="InterPro"/>
</dbReference>
<dbReference type="GO" id="GO:0005886">
    <property type="term" value="C:plasma membrane"/>
    <property type="evidence" value="ECO:0007669"/>
    <property type="project" value="TreeGrafter"/>
</dbReference>
<dbReference type="InterPro" id="IPR004090">
    <property type="entry name" value="Chemotax_Me-accpt_rcpt"/>
</dbReference>
<evidence type="ECO:0000313" key="9">
    <source>
        <dbReference type="EMBL" id="QTA88347.1"/>
    </source>
</evidence>